<dbReference type="Pfam" id="PF10947">
    <property type="entry name" value="DUF2628"/>
    <property type="match status" value="1"/>
</dbReference>
<sequence length="135" mass="15661">MDISKYSEKWQERFKFFEKNGAPPTQEYREAYRKTPFLKRLKIDMNFIALFFGIFYYLIIGLWKKGLILLGINVAVFSIMGIFGVISGIDISDNIYNAMGVAFSLLNGYIANYAYYLKEIKGDDGWNPFKGIFTK</sequence>
<feature type="transmembrane region" description="Helical" evidence="1">
    <location>
        <begin position="43"/>
        <end position="60"/>
    </location>
</feature>
<keyword evidence="1" id="KW-0472">Membrane</keyword>
<keyword evidence="1" id="KW-1133">Transmembrane helix</keyword>
<dbReference type="HOGENOM" id="CLU_137392_1_0_6"/>
<comment type="caution">
    <text evidence="2">The sequence shown here is derived from an EMBL/GenBank/DDBJ whole genome shotgun (WGS) entry which is preliminary data.</text>
</comment>
<dbReference type="Proteomes" id="UP000028480">
    <property type="component" value="Unassembled WGS sequence"/>
</dbReference>
<keyword evidence="1" id="KW-0812">Transmembrane</keyword>
<dbReference type="AlphaFoldDB" id="A0A077QHY6"/>
<name>A0A077QHY6_XENBV</name>
<feature type="transmembrane region" description="Helical" evidence="1">
    <location>
        <begin position="95"/>
        <end position="116"/>
    </location>
</feature>
<dbReference type="RefSeq" id="WP_038187348.1">
    <property type="nucleotide sequence ID" value="NZ_CAWLWA010000161.1"/>
</dbReference>
<dbReference type="EMBL" id="CBTB010000142">
    <property type="protein sequence ID" value="CDH32833.1"/>
    <property type="molecule type" value="Genomic_DNA"/>
</dbReference>
<proteinExistence type="predicted"/>
<dbReference type="SUPFAM" id="SSF82866">
    <property type="entry name" value="Multidrug efflux transporter AcrB transmembrane domain"/>
    <property type="match status" value="1"/>
</dbReference>
<protein>
    <recommendedName>
        <fullName evidence="3">DUF2628 domain-containing protein</fullName>
    </recommendedName>
</protein>
<feature type="transmembrane region" description="Helical" evidence="1">
    <location>
        <begin position="67"/>
        <end position="89"/>
    </location>
</feature>
<evidence type="ECO:0008006" key="3">
    <source>
        <dbReference type="Google" id="ProtNLM"/>
    </source>
</evidence>
<dbReference type="InterPro" id="IPR024399">
    <property type="entry name" value="DUF2628"/>
</dbReference>
<evidence type="ECO:0000313" key="2">
    <source>
        <dbReference type="EMBL" id="CDH32833.1"/>
    </source>
</evidence>
<organism evidence="2">
    <name type="scientific">Xenorhabdus bovienii str. Intermedium</name>
    <dbReference type="NCBI Taxonomy" id="1379677"/>
    <lineage>
        <taxon>Bacteria</taxon>
        <taxon>Pseudomonadati</taxon>
        <taxon>Pseudomonadota</taxon>
        <taxon>Gammaproteobacteria</taxon>
        <taxon>Enterobacterales</taxon>
        <taxon>Morganellaceae</taxon>
        <taxon>Xenorhabdus</taxon>
    </lineage>
</organism>
<reference evidence="2" key="1">
    <citation type="submission" date="2013-07" db="EMBL/GenBank/DDBJ databases">
        <title>Sub-species coevolution in mutualistic symbiosis.</title>
        <authorList>
            <person name="Murfin K."/>
            <person name="Klassen J."/>
            <person name="Lee M."/>
            <person name="Forst S."/>
            <person name="Stock P."/>
            <person name="Goodrich-Blair H."/>
        </authorList>
    </citation>
    <scope>NUCLEOTIDE SEQUENCE [LARGE SCALE GENOMIC DNA]</scope>
    <source>
        <strain evidence="2">Intermedium</strain>
    </source>
</reference>
<evidence type="ECO:0000256" key="1">
    <source>
        <dbReference type="SAM" id="Phobius"/>
    </source>
</evidence>
<gene>
    <name evidence="2" type="ORF">XBI1_2260054</name>
</gene>
<accession>A0A077QHY6</accession>